<evidence type="ECO:0000313" key="2">
    <source>
        <dbReference type="EMBL" id="QFF90500.1"/>
    </source>
</evidence>
<reference evidence="2" key="1">
    <citation type="journal article" date="2019" name="Int. J. Food Microbiol.">
        <title>Developing a novel molecular serotyping system based on capsular polysaccharide synthesis gene clusters of Vibrio parahaemolyticus.</title>
        <authorList>
            <person name="Pang Y."/>
            <person name="Guo X."/>
            <person name="Tian X."/>
            <person name="Liu F."/>
            <person name="Wang L."/>
            <person name="Wu J."/>
            <person name="Zhang S."/>
            <person name="Li S."/>
            <person name="Liu B."/>
        </authorList>
    </citation>
    <scope>NUCLEOTIDE SEQUENCE</scope>
    <source>
        <strain evidence="2">G2922</strain>
    </source>
</reference>
<keyword evidence="1" id="KW-0812">Transmembrane</keyword>
<protein>
    <submittedName>
        <fullName evidence="2">Uncharacterized protein</fullName>
    </submittedName>
</protein>
<accession>A0A5P5X5K1</accession>
<proteinExistence type="predicted"/>
<dbReference type="EMBL" id="MK473649">
    <property type="protein sequence ID" value="QFF90500.1"/>
    <property type="molecule type" value="Genomic_DNA"/>
</dbReference>
<keyword evidence="1" id="KW-0472">Membrane</keyword>
<feature type="transmembrane region" description="Helical" evidence="1">
    <location>
        <begin position="12"/>
        <end position="37"/>
    </location>
</feature>
<organism evidence="2">
    <name type="scientific">Vibrio parahaemolyticus</name>
    <dbReference type="NCBI Taxonomy" id="670"/>
    <lineage>
        <taxon>Bacteria</taxon>
        <taxon>Pseudomonadati</taxon>
        <taxon>Pseudomonadota</taxon>
        <taxon>Gammaproteobacteria</taxon>
        <taxon>Vibrionales</taxon>
        <taxon>Vibrionaceae</taxon>
        <taxon>Vibrio</taxon>
    </lineage>
</organism>
<keyword evidence="1" id="KW-1133">Transmembrane helix</keyword>
<evidence type="ECO:0000256" key="1">
    <source>
        <dbReference type="SAM" id="Phobius"/>
    </source>
</evidence>
<dbReference type="AlphaFoldDB" id="A0A5P5X5K1"/>
<name>A0A5P5X5K1_VIBPH</name>
<sequence>MQRKVRANRFHHLQIAGCVVDTVSNVVGILFVVPLAFNPKL</sequence>